<proteinExistence type="predicted"/>
<sequence length="58" mass="6936">MHNLISYNQLASWKHLEDTVNHFVEESELINDYYTCLIDCDESQQECKRICRKLLKSS</sequence>
<evidence type="ECO:0000313" key="1">
    <source>
        <dbReference type="EMBL" id="QPX48027.1"/>
    </source>
</evidence>
<accession>A0A879R2Z4</accession>
<dbReference type="Proteomes" id="UP000664915">
    <property type="component" value="Segment"/>
</dbReference>
<reference evidence="1" key="1">
    <citation type="submission" date="2020-09" db="EMBL/GenBank/DDBJ databases">
        <authorList>
            <person name="Zhang D."/>
            <person name="Hatherill J.R."/>
            <person name="Ramirez J.F."/>
            <person name="Edinger B."/>
            <person name="Balarin R."/>
            <person name="Sullivan A."/>
            <person name="Humpal K.M."/>
            <person name="Guseva A."/>
            <person name="Butela K.A."/>
            <person name="Garlena R.A."/>
            <person name="Russell D.A."/>
            <person name="Pope W.H."/>
            <person name="Jacobs-Sera D."/>
            <person name="Hatfull G.F."/>
        </authorList>
    </citation>
    <scope>NUCLEOTIDE SEQUENCE</scope>
</reference>
<protein>
    <submittedName>
        <fullName evidence="1">Uncharacterized protein</fullName>
    </submittedName>
</protein>
<dbReference type="EMBL" id="MW015081">
    <property type="protein sequence ID" value="QPX48027.1"/>
    <property type="molecule type" value="Genomic_DNA"/>
</dbReference>
<evidence type="ECO:0000313" key="2">
    <source>
        <dbReference type="Proteomes" id="UP000664915"/>
    </source>
</evidence>
<dbReference type="KEGG" id="vg:77946232"/>
<keyword evidence="2" id="KW-1185">Reference proteome</keyword>
<dbReference type="GeneID" id="77946232"/>
<dbReference type="RefSeq" id="YP_010670037.1">
    <property type="nucleotide sequence ID" value="NC_070963.1"/>
</dbReference>
<organism evidence="1 2">
    <name type="scientific">Synechococcus phage S-SRM01</name>
    <dbReference type="NCBI Taxonomy" id="2781608"/>
    <lineage>
        <taxon>Viruses</taxon>
        <taxon>Duplodnaviria</taxon>
        <taxon>Heunggongvirae</taxon>
        <taxon>Uroviricota</taxon>
        <taxon>Caudoviricetes</taxon>
        <taxon>Pantevenvirales</taxon>
        <taxon>Kyanoviridae</taxon>
        <taxon>Serangoonvirus</taxon>
        <taxon>Serangoonvirus essarone</taxon>
    </lineage>
</organism>
<name>A0A879R2Z4_9CAUD</name>